<comment type="cofactor">
    <cofactor evidence="1 5">
        <name>heme</name>
        <dbReference type="ChEBI" id="CHEBI:30413"/>
    </cofactor>
</comment>
<dbReference type="GO" id="GO:0016705">
    <property type="term" value="F:oxidoreductase activity, acting on paired donors, with incorporation or reduction of molecular oxygen"/>
    <property type="evidence" value="ECO:0007669"/>
    <property type="project" value="InterPro"/>
</dbReference>
<evidence type="ECO:0000256" key="7">
    <source>
        <dbReference type="SAM" id="Phobius"/>
    </source>
</evidence>
<keyword evidence="9" id="KW-1185">Reference proteome</keyword>
<keyword evidence="7" id="KW-0812">Transmembrane</keyword>
<comment type="similarity">
    <text evidence="6">Belongs to the cytochrome P450 family.</text>
</comment>
<feature type="transmembrane region" description="Helical" evidence="7">
    <location>
        <begin position="21"/>
        <end position="46"/>
    </location>
</feature>
<dbReference type="PANTHER" id="PTHR24305">
    <property type="entry name" value="CYTOCHROME P450"/>
    <property type="match status" value="1"/>
</dbReference>
<dbReference type="PRINTS" id="PR00463">
    <property type="entry name" value="EP450I"/>
</dbReference>
<dbReference type="PROSITE" id="PS00086">
    <property type="entry name" value="CYTOCHROME_P450"/>
    <property type="match status" value="1"/>
</dbReference>
<name>S3C5R8_OPHP1</name>
<evidence type="ECO:0000256" key="6">
    <source>
        <dbReference type="RuleBase" id="RU000461"/>
    </source>
</evidence>
<accession>S3C5R8</accession>
<dbReference type="InterPro" id="IPR036396">
    <property type="entry name" value="Cyt_P450_sf"/>
</dbReference>
<dbReference type="GO" id="GO:0004497">
    <property type="term" value="F:monooxygenase activity"/>
    <property type="evidence" value="ECO:0007669"/>
    <property type="project" value="UniProtKB-KW"/>
</dbReference>
<dbReference type="eggNOG" id="KOG0158">
    <property type="taxonomic scope" value="Eukaryota"/>
</dbReference>
<keyword evidence="6 8" id="KW-0503">Monooxygenase</keyword>
<dbReference type="PANTHER" id="PTHR24305:SF172">
    <property type="entry name" value="P450, PUTATIVE (EUROFUNG)-RELATED"/>
    <property type="match status" value="1"/>
</dbReference>
<dbReference type="SUPFAM" id="SSF48264">
    <property type="entry name" value="Cytochrome P450"/>
    <property type="match status" value="1"/>
</dbReference>
<dbReference type="InterPro" id="IPR050121">
    <property type="entry name" value="Cytochrome_P450_monoxygenase"/>
</dbReference>
<evidence type="ECO:0000256" key="3">
    <source>
        <dbReference type="ARBA" id="ARBA00022723"/>
    </source>
</evidence>
<protein>
    <submittedName>
        <fullName evidence="8">Benzoate 4-monooxygenase cytochrome p450</fullName>
    </submittedName>
</protein>
<dbReference type="GO" id="GO:0005506">
    <property type="term" value="F:iron ion binding"/>
    <property type="evidence" value="ECO:0007669"/>
    <property type="project" value="InterPro"/>
</dbReference>
<evidence type="ECO:0000256" key="4">
    <source>
        <dbReference type="ARBA" id="ARBA00023004"/>
    </source>
</evidence>
<feature type="transmembrane region" description="Helical" evidence="7">
    <location>
        <begin position="58"/>
        <end position="80"/>
    </location>
</feature>
<feature type="binding site" description="axial binding residue" evidence="5">
    <location>
        <position position="485"/>
    </location>
    <ligand>
        <name>heme</name>
        <dbReference type="ChEBI" id="CHEBI:30413"/>
    </ligand>
    <ligandPart>
        <name>Fe</name>
        <dbReference type="ChEBI" id="CHEBI:18248"/>
    </ligandPart>
</feature>
<dbReference type="STRING" id="1262450.S3C5R8"/>
<evidence type="ECO:0000313" key="9">
    <source>
        <dbReference type="Proteomes" id="UP000016923"/>
    </source>
</evidence>
<gene>
    <name evidence="8" type="ORF">F503_04466</name>
</gene>
<dbReference type="PRINTS" id="PR00385">
    <property type="entry name" value="P450"/>
</dbReference>
<dbReference type="Gene3D" id="1.10.630.10">
    <property type="entry name" value="Cytochrome P450"/>
    <property type="match status" value="1"/>
</dbReference>
<evidence type="ECO:0000256" key="2">
    <source>
        <dbReference type="ARBA" id="ARBA00022617"/>
    </source>
</evidence>
<dbReference type="VEuPathDB" id="FungiDB:F503_04466"/>
<keyword evidence="2 5" id="KW-0349">Heme</keyword>
<dbReference type="GO" id="GO:0020037">
    <property type="term" value="F:heme binding"/>
    <property type="evidence" value="ECO:0007669"/>
    <property type="project" value="InterPro"/>
</dbReference>
<sequence length="542" mass="61837">MKPVLTFSVSFIQQELKLISFTMYYILVPSLLAVSALFVFAIYPLYVYFRDEKGFRKYPAINCIAGITNLGFMYEAMIGIRSQKLSQLHKTHPVVRIGPNSLSFAGGEAIKDIYGHGSPCDKDKFYSVLAGTHFHLADVVDRPEHARKRKVLSAAYALKNLEDWEFKVADKTERFIKACEKACTAPLKPGMEPDPMDVTFDYRMFTNFFTLDAIADIGLSERLGFLDQGHDLCEAETADGKVYMTNYRTALDSTALAQSHLIWAYGWYNFNVWLSKIVSRKYNELWKLNEHWNNIVNRRARKRLTRYENGEKLNDFFQCLMEDRNGAENNLEWGEIVAEVSIMMNAGSATTALAMVSAMYHLLRNPHVMDKLRAELDATLSPDEVVVPYQKIKYLPYLRAVLDESLRMSPPTSFGLPRRTPPQGRSIGNQYIPGDTSVSISAYVAHRDESVFRDAEKFSPERWLGEEGKALQSSFVAFSAGARGCIGRNISYLEQTVLLASVVHRYEFALPSKTWEPVRWETTNFMMKDLPVKVWRRNLVAT</sequence>
<dbReference type="InterPro" id="IPR001128">
    <property type="entry name" value="Cyt_P450"/>
</dbReference>
<dbReference type="OMA" id="VNFRECL"/>
<dbReference type="InterPro" id="IPR002401">
    <property type="entry name" value="Cyt_P450_E_grp-I"/>
</dbReference>
<keyword evidence="3 5" id="KW-0479">Metal-binding</keyword>
<dbReference type="EMBL" id="KE148148">
    <property type="protein sequence ID" value="EPE08879.1"/>
    <property type="molecule type" value="Genomic_DNA"/>
</dbReference>
<evidence type="ECO:0000313" key="8">
    <source>
        <dbReference type="EMBL" id="EPE08879.1"/>
    </source>
</evidence>
<proteinExistence type="inferred from homology"/>
<dbReference type="InterPro" id="IPR017972">
    <property type="entry name" value="Cyt_P450_CS"/>
</dbReference>
<evidence type="ECO:0000256" key="1">
    <source>
        <dbReference type="ARBA" id="ARBA00001971"/>
    </source>
</evidence>
<reference evidence="8 9" key="1">
    <citation type="journal article" date="2013" name="BMC Genomics">
        <title>The genome and transcriptome of the pine saprophyte Ophiostoma piceae, and a comparison with the bark beetle-associated pine pathogen Grosmannia clavigera.</title>
        <authorList>
            <person name="Haridas S."/>
            <person name="Wang Y."/>
            <person name="Lim L."/>
            <person name="Massoumi Alamouti S."/>
            <person name="Jackman S."/>
            <person name="Docking R."/>
            <person name="Robertson G."/>
            <person name="Birol I."/>
            <person name="Bohlmann J."/>
            <person name="Breuil C."/>
        </authorList>
    </citation>
    <scope>NUCLEOTIDE SEQUENCE [LARGE SCALE GENOMIC DNA]</scope>
    <source>
        <strain evidence="8 9">UAMH 11346</strain>
    </source>
</reference>
<dbReference type="AlphaFoldDB" id="S3C5R8"/>
<dbReference type="CDD" id="cd11061">
    <property type="entry name" value="CYP67-like"/>
    <property type="match status" value="1"/>
</dbReference>
<dbReference type="Pfam" id="PF00067">
    <property type="entry name" value="p450"/>
    <property type="match status" value="1"/>
</dbReference>
<organism evidence="8 9">
    <name type="scientific">Ophiostoma piceae (strain UAMH 11346)</name>
    <name type="common">Sap stain fungus</name>
    <dbReference type="NCBI Taxonomy" id="1262450"/>
    <lineage>
        <taxon>Eukaryota</taxon>
        <taxon>Fungi</taxon>
        <taxon>Dikarya</taxon>
        <taxon>Ascomycota</taxon>
        <taxon>Pezizomycotina</taxon>
        <taxon>Sordariomycetes</taxon>
        <taxon>Sordariomycetidae</taxon>
        <taxon>Ophiostomatales</taxon>
        <taxon>Ophiostomataceae</taxon>
        <taxon>Ophiostoma</taxon>
    </lineage>
</organism>
<dbReference type="HOGENOM" id="CLU_001570_14_0_1"/>
<evidence type="ECO:0000256" key="5">
    <source>
        <dbReference type="PIRSR" id="PIRSR602401-1"/>
    </source>
</evidence>
<keyword evidence="7" id="KW-1133">Transmembrane helix</keyword>
<dbReference type="OrthoDB" id="2789670at2759"/>
<dbReference type="Proteomes" id="UP000016923">
    <property type="component" value="Unassembled WGS sequence"/>
</dbReference>
<keyword evidence="6" id="KW-0560">Oxidoreductase</keyword>
<keyword evidence="7" id="KW-0472">Membrane</keyword>
<keyword evidence="4 5" id="KW-0408">Iron</keyword>